<organism evidence="1">
    <name type="scientific">hydrothermal vent metagenome</name>
    <dbReference type="NCBI Taxonomy" id="652676"/>
    <lineage>
        <taxon>unclassified sequences</taxon>
        <taxon>metagenomes</taxon>
        <taxon>ecological metagenomes</taxon>
    </lineage>
</organism>
<accession>A0A3B0X678</accession>
<reference evidence="1" key="1">
    <citation type="submission" date="2018-06" db="EMBL/GenBank/DDBJ databases">
        <authorList>
            <person name="Zhirakovskaya E."/>
        </authorList>
    </citation>
    <scope>NUCLEOTIDE SEQUENCE</scope>
</reference>
<name>A0A3B0X678_9ZZZZ</name>
<evidence type="ECO:0000313" key="1">
    <source>
        <dbReference type="EMBL" id="VAW51434.1"/>
    </source>
</evidence>
<sequence>MNKNNVIKLMMASVVLLVLAVYLNKSDNELVVVEEKNLVIESETSYADDVKENIEEIEVATPSENTDEKSDEQTDEIMHAEKSKFKQRCLDVLSNATESIDVDNISPQDQANMTGIFDDCIYEIEAELALTEKQFVRSDETMGCFNSIYEIRDYLLDLGTNAQMFSELPNGKDAESVVVTEAFIDISNDIITNGGSAMVNRSLLCSMDRE</sequence>
<gene>
    <name evidence="1" type="ORF">MNBD_GAMMA06-890</name>
</gene>
<dbReference type="AlphaFoldDB" id="A0A3B0X678"/>
<protein>
    <submittedName>
        <fullName evidence="1">Uncharacterized protein</fullName>
    </submittedName>
</protein>
<proteinExistence type="predicted"/>
<dbReference type="EMBL" id="UOFD01000031">
    <property type="protein sequence ID" value="VAW51434.1"/>
    <property type="molecule type" value="Genomic_DNA"/>
</dbReference>